<name>A0ABX2ZZ07_9GAMM</name>
<sequence length="85" mass="9739">MRPASVAQTAKNLGTPSATLDTRINQLKTQPKTTKKPPMKAGLICDRYGQEKAWQLNWCHCSFEQRIAILFREVPEINRKIWGDL</sequence>
<evidence type="ECO:0000256" key="1">
    <source>
        <dbReference type="SAM" id="MobiDB-lite"/>
    </source>
</evidence>
<organism evidence="2 3">
    <name type="scientific">Piscirickettsia litoralis</name>
    <dbReference type="NCBI Taxonomy" id="1891921"/>
    <lineage>
        <taxon>Bacteria</taxon>
        <taxon>Pseudomonadati</taxon>
        <taxon>Pseudomonadota</taxon>
        <taxon>Gammaproteobacteria</taxon>
        <taxon>Thiotrichales</taxon>
        <taxon>Piscirickettsiaceae</taxon>
        <taxon>Piscirickettsia</taxon>
    </lineage>
</organism>
<accession>A0ABX2ZZ07</accession>
<gene>
    <name evidence="2" type="ORF">BGC07_01235</name>
</gene>
<dbReference type="Proteomes" id="UP000094329">
    <property type="component" value="Unassembled WGS sequence"/>
</dbReference>
<proteinExistence type="predicted"/>
<comment type="caution">
    <text evidence="2">The sequence shown here is derived from an EMBL/GenBank/DDBJ whole genome shotgun (WGS) entry which is preliminary data.</text>
</comment>
<reference evidence="2 3" key="1">
    <citation type="submission" date="2016-08" db="EMBL/GenBank/DDBJ databases">
        <title>Draft genome sequence of Candidatus Piscirickettsia litoralis, from seawater.</title>
        <authorList>
            <person name="Wan X."/>
            <person name="Lee A.J."/>
            <person name="Hou S."/>
            <person name="Donachie S.P."/>
        </authorList>
    </citation>
    <scope>NUCLEOTIDE SEQUENCE [LARGE SCALE GENOMIC DNA]</scope>
    <source>
        <strain evidence="2 3">Y2</strain>
    </source>
</reference>
<evidence type="ECO:0000313" key="3">
    <source>
        <dbReference type="Proteomes" id="UP000094329"/>
    </source>
</evidence>
<protein>
    <submittedName>
        <fullName evidence="2">Uncharacterized protein</fullName>
    </submittedName>
</protein>
<feature type="region of interest" description="Disordered" evidence="1">
    <location>
        <begin position="1"/>
        <end position="20"/>
    </location>
</feature>
<dbReference type="EMBL" id="MDTU01000001">
    <property type="protein sequence ID" value="ODN41847.1"/>
    <property type="molecule type" value="Genomic_DNA"/>
</dbReference>
<keyword evidence="3" id="KW-1185">Reference proteome</keyword>
<evidence type="ECO:0000313" key="2">
    <source>
        <dbReference type="EMBL" id="ODN41847.1"/>
    </source>
</evidence>